<dbReference type="EMBL" id="LSEF01000026">
    <property type="protein sequence ID" value="OAF19199.1"/>
    <property type="molecule type" value="Genomic_DNA"/>
</dbReference>
<reference evidence="1 2" key="1">
    <citation type="submission" date="2016-02" db="EMBL/GenBank/DDBJ databases">
        <title>Draft genome sequence of the strain BR 10247T Bradyrhizobium neotropicale isolated from nodules of Centrolobium paraense.</title>
        <authorList>
            <person name="Simoes-Araujo J.L."/>
            <person name="Barauna A.C."/>
            <person name="Silva K."/>
            <person name="Zilli J.E."/>
        </authorList>
    </citation>
    <scope>NUCLEOTIDE SEQUENCE [LARGE SCALE GENOMIC DNA]</scope>
    <source>
        <strain evidence="1 2">BR 10247</strain>
    </source>
</reference>
<dbReference type="RefSeq" id="WP_063677023.1">
    <property type="nucleotide sequence ID" value="NZ_LSEF01000026.1"/>
</dbReference>
<accession>A0A176ZF77</accession>
<dbReference type="Proteomes" id="UP000077173">
    <property type="component" value="Unassembled WGS sequence"/>
</dbReference>
<gene>
    <name evidence="1" type="ORF">AXW67_37685</name>
</gene>
<organism evidence="1 2">
    <name type="scientific">Bradyrhizobium neotropicale</name>
    <dbReference type="NCBI Taxonomy" id="1497615"/>
    <lineage>
        <taxon>Bacteria</taxon>
        <taxon>Pseudomonadati</taxon>
        <taxon>Pseudomonadota</taxon>
        <taxon>Alphaproteobacteria</taxon>
        <taxon>Hyphomicrobiales</taxon>
        <taxon>Nitrobacteraceae</taxon>
        <taxon>Bradyrhizobium</taxon>
    </lineage>
</organism>
<comment type="caution">
    <text evidence="1">The sequence shown here is derived from an EMBL/GenBank/DDBJ whole genome shotgun (WGS) entry which is preliminary data.</text>
</comment>
<name>A0A176ZF77_9BRAD</name>
<keyword evidence="2" id="KW-1185">Reference proteome</keyword>
<dbReference type="GeneID" id="32584293"/>
<protein>
    <submittedName>
        <fullName evidence="1">Uncharacterized protein</fullName>
    </submittedName>
</protein>
<evidence type="ECO:0000313" key="2">
    <source>
        <dbReference type="Proteomes" id="UP000077173"/>
    </source>
</evidence>
<dbReference type="AlphaFoldDB" id="A0A176ZF77"/>
<proteinExistence type="predicted"/>
<sequence length="424" mass="47749">MQPTDLIVTVIKDGARRFLLFSQVGGKEEKIELTERTTHALGELSKHLPQSLHEFHEQICKFPNRSHKSFWSELDAALYHLRSIGSEFIVNLVDRETKPRLYDIFASAFGIGDRRQNPARISLIVESTDLDLLSFPLELLPIMDPTNALGPIERVETDEQLARAVLRFPAFGAIVTRQIARAFDGRTELERCAEGRMPIKIIRNTGFYQKDNRRTTFSDAEWLGSQPQFVAEEPWPDHVIDAPSAVAMLGRCLHDPRFTLSREPEMRGYGDQIQHFSCHCTRHDDGSETLGLRDQEMEVKALGIKLASLGATFLDAGKREANSNDIAGPLIFLNACGSGAINPKGRLSLVELLLNWTPARAIVATETPVDFPLAARFARLVYEGLFAGLPLGRAMHRARWRFIDDEQLPFGLFYSLYGSSELRF</sequence>
<evidence type="ECO:0000313" key="1">
    <source>
        <dbReference type="EMBL" id="OAF19199.1"/>
    </source>
</evidence>